<evidence type="ECO:0000313" key="1">
    <source>
        <dbReference type="EMBL" id="MCI89128.1"/>
    </source>
</evidence>
<evidence type="ECO:0000313" key="2">
    <source>
        <dbReference type="Proteomes" id="UP000265520"/>
    </source>
</evidence>
<accession>A0A392VL49</accession>
<sequence length="38" mass="3468">GCNGAGAIPPATLVEITVASNSGQVGCNGAGAIPPAMT</sequence>
<dbReference type="EMBL" id="LXQA011211294">
    <property type="protein sequence ID" value="MCI89128.1"/>
    <property type="molecule type" value="Genomic_DNA"/>
</dbReference>
<protein>
    <submittedName>
        <fullName evidence="1">Uncharacterized protein</fullName>
    </submittedName>
</protein>
<dbReference type="AlphaFoldDB" id="A0A392VL49"/>
<proteinExistence type="predicted"/>
<reference evidence="1 2" key="1">
    <citation type="journal article" date="2018" name="Front. Plant Sci.">
        <title>Red Clover (Trifolium pratense) and Zigzag Clover (T. medium) - A Picture of Genomic Similarities and Differences.</title>
        <authorList>
            <person name="Dluhosova J."/>
            <person name="Istvanek J."/>
            <person name="Nedelnik J."/>
            <person name="Repkova J."/>
        </authorList>
    </citation>
    <scope>NUCLEOTIDE SEQUENCE [LARGE SCALE GENOMIC DNA]</scope>
    <source>
        <strain evidence="2">cv. 10/8</strain>
        <tissue evidence="1">Leaf</tissue>
    </source>
</reference>
<name>A0A392VL49_9FABA</name>
<keyword evidence="2" id="KW-1185">Reference proteome</keyword>
<comment type="caution">
    <text evidence="1">The sequence shown here is derived from an EMBL/GenBank/DDBJ whole genome shotgun (WGS) entry which is preliminary data.</text>
</comment>
<organism evidence="1 2">
    <name type="scientific">Trifolium medium</name>
    <dbReference type="NCBI Taxonomy" id="97028"/>
    <lineage>
        <taxon>Eukaryota</taxon>
        <taxon>Viridiplantae</taxon>
        <taxon>Streptophyta</taxon>
        <taxon>Embryophyta</taxon>
        <taxon>Tracheophyta</taxon>
        <taxon>Spermatophyta</taxon>
        <taxon>Magnoliopsida</taxon>
        <taxon>eudicotyledons</taxon>
        <taxon>Gunneridae</taxon>
        <taxon>Pentapetalae</taxon>
        <taxon>rosids</taxon>
        <taxon>fabids</taxon>
        <taxon>Fabales</taxon>
        <taxon>Fabaceae</taxon>
        <taxon>Papilionoideae</taxon>
        <taxon>50 kb inversion clade</taxon>
        <taxon>NPAAA clade</taxon>
        <taxon>Hologalegina</taxon>
        <taxon>IRL clade</taxon>
        <taxon>Trifolieae</taxon>
        <taxon>Trifolium</taxon>
    </lineage>
</organism>
<feature type="non-terminal residue" evidence="1">
    <location>
        <position position="1"/>
    </location>
</feature>
<dbReference type="Proteomes" id="UP000265520">
    <property type="component" value="Unassembled WGS sequence"/>
</dbReference>